<dbReference type="PANTHER" id="PTHR46354">
    <property type="entry name" value="DOG1 DOMAIN-CONTAINING PROTEIN"/>
    <property type="match status" value="1"/>
</dbReference>
<feature type="domain" description="DOG1" evidence="2">
    <location>
        <begin position="50"/>
        <end position="265"/>
    </location>
</feature>
<dbReference type="Proteomes" id="UP001153076">
    <property type="component" value="Unassembled WGS sequence"/>
</dbReference>
<proteinExistence type="predicted"/>
<feature type="coiled-coil region" evidence="1">
    <location>
        <begin position="148"/>
        <end position="179"/>
    </location>
</feature>
<reference evidence="3" key="1">
    <citation type="submission" date="2022-04" db="EMBL/GenBank/DDBJ databases">
        <title>Carnegiea gigantea Genome sequencing and assembly v2.</title>
        <authorList>
            <person name="Copetti D."/>
            <person name="Sanderson M.J."/>
            <person name="Burquez A."/>
            <person name="Wojciechowski M.F."/>
        </authorList>
    </citation>
    <scope>NUCLEOTIDE SEQUENCE</scope>
    <source>
        <strain evidence="3">SGP5-SGP5p</strain>
        <tissue evidence="3">Aerial part</tissue>
    </source>
</reference>
<dbReference type="PANTHER" id="PTHR46354:SF13">
    <property type="entry name" value="PROTEIN DOG1-LIKE 4"/>
    <property type="match status" value="1"/>
</dbReference>
<evidence type="ECO:0000259" key="2">
    <source>
        <dbReference type="PROSITE" id="PS51806"/>
    </source>
</evidence>
<dbReference type="PROSITE" id="PS51806">
    <property type="entry name" value="DOG1"/>
    <property type="match status" value="1"/>
</dbReference>
<dbReference type="OrthoDB" id="781635at2759"/>
<evidence type="ECO:0000313" key="4">
    <source>
        <dbReference type="Proteomes" id="UP001153076"/>
    </source>
</evidence>
<dbReference type="InterPro" id="IPR025422">
    <property type="entry name" value="TGA_domain"/>
</dbReference>
<dbReference type="EMBL" id="JAKOGI010000001">
    <property type="protein sequence ID" value="KAJ8453390.1"/>
    <property type="molecule type" value="Genomic_DNA"/>
</dbReference>
<dbReference type="InterPro" id="IPR051886">
    <property type="entry name" value="Seed_Dev/Stress_Resp_Reg"/>
</dbReference>
<gene>
    <name evidence="3" type="ORF">Cgig2_008274</name>
</gene>
<keyword evidence="1" id="KW-0175">Coiled coil</keyword>
<dbReference type="GO" id="GO:0043565">
    <property type="term" value="F:sequence-specific DNA binding"/>
    <property type="evidence" value="ECO:0007669"/>
    <property type="project" value="InterPro"/>
</dbReference>
<name>A0A9Q1QV44_9CARY</name>
<accession>A0A9Q1QV44</accession>
<sequence length="279" mass="31914">MCNFLKVLFRWESGGVKESKEDWKSEYLSLRLFGSNMCSRDAPRPSSSSRASFLAFFEGWLGRQQAFLDELIHMEDDDGDNGSEHLAQEMLSHYGDYYEEKAKIMREDIFLVLCPPWLTSFERAFLWVAGFKPSLVFRLLEASISDMISEQVEQLKELKSTATREEREVEEEMATVQERVGSPELMDLARQVGQLVNGQVSDFNDAMKDLKQAMTNVVQRADHLRRFVVLRVVGILSRKQTIKFLIAAAKFQLWVRAWGLQKDGQGESGGSTTNSYQAN</sequence>
<evidence type="ECO:0000313" key="3">
    <source>
        <dbReference type="EMBL" id="KAJ8453390.1"/>
    </source>
</evidence>
<evidence type="ECO:0000256" key="1">
    <source>
        <dbReference type="SAM" id="Coils"/>
    </source>
</evidence>
<keyword evidence="4" id="KW-1185">Reference proteome</keyword>
<protein>
    <recommendedName>
        <fullName evidence="2">DOG1 domain-containing protein</fullName>
    </recommendedName>
</protein>
<comment type="caution">
    <text evidence="3">The sequence shown here is derived from an EMBL/GenBank/DDBJ whole genome shotgun (WGS) entry which is preliminary data.</text>
</comment>
<dbReference type="Pfam" id="PF14144">
    <property type="entry name" value="DOG1"/>
    <property type="match status" value="1"/>
</dbReference>
<organism evidence="3 4">
    <name type="scientific">Carnegiea gigantea</name>
    <dbReference type="NCBI Taxonomy" id="171969"/>
    <lineage>
        <taxon>Eukaryota</taxon>
        <taxon>Viridiplantae</taxon>
        <taxon>Streptophyta</taxon>
        <taxon>Embryophyta</taxon>
        <taxon>Tracheophyta</taxon>
        <taxon>Spermatophyta</taxon>
        <taxon>Magnoliopsida</taxon>
        <taxon>eudicotyledons</taxon>
        <taxon>Gunneridae</taxon>
        <taxon>Pentapetalae</taxon>
        <taxon>Caryophyllales</taxon>
        <taxon>Cactineae</taxon>
        <taxon>Cactaceae</taxon>
        <taxon>Cactoideae</taxon>
        <taxon>Echinocereeae</taxon>
        <taxon>Carnegiea</taxon>
    </lineage>
</organism>
<dbReference type="GO" id="GO:0006351">
    <property type="term" value="P:DNA-templated transcription"/>
    <property type="evidence" value="ECO:0007669"/>
    <property type="project" value="InterPro"/>
</dbReference>
<dbReference type="AlphaFoldDB" id="A0A9Q1QV44"/>